<dbReference type="Gene3D" id="2.40.100.10">
    <property type="entry name" value="Cyclophilin-like"/>
    <property type="match status" value="1"/>
</dbReference>
<feature type="domain" description="PPIase cyclophilin-type" evidence="9">
    <location>
        <begin position="47"/>
        <end position="184"/>
    </location>
</feature>
<dbReference type="SUPFAM" id="SSF50891">
    <property type="entry name" value="Cyclophilin-like"/>
    <property type="match status" value="1"/>
</dbReference>
<dbReference type="Pfam" id="PF00160">
    <property type="entry name" value="Pro_isomerase"/>
    <property type="match status" value="1"/>
</dbReference>
<dbReference type="PROSITE" id="PS00170">
    <property type="entry name" value="CSA_PPIASE_1"/>
    <property type="match status" value="1"/>
</dbReference>
<protein>
    <recommendedName>
        <fullName evidence="3">peptidylprolyl isomerase</fullName>
        <ecNumber evidence="3">5.2.1.8</ecNumber>
    </recommendedName>
    <alternativeName>
        <fullName evidence="7">Rotamase</fullName>
    </alternativeName>
</protein>
<dbReference type="InterPro" id="IPR000774">
    <property type="entry name" value="PPIase_FKBP_N"/>
</dbReference>
<reference evidence="10" key="1">
    <citation type="submission" date="2018-05" db="EMBL/GenBank/DDBJ databases">
        <authorList>
            <person name="Lanie J.A."/>
            <person name="Ng W.-L."/>
            <person name="Kazmierczak K.M."/>
            <person name="Andrzejewski T.M."/>
            <person name="Davidsen T.M."/>
            <person name="Wayne K.J."/>
            <person name="Tettelin H."/>
            <person name="Glass J.I."/>
            <person name="Rusch D."/>
            <person name="Podicherti R."/>
            <person name="Tsui H.-C.T."/>
            <person name="Winkler M.E."/>
        </authorList>
    </citation>
    <scope>NUCLEOTIDE SEQUENCE</scope>
</reference>
<dbReference type="AlphaFoldDB" id="A0A381X429"/>
<dbReference type="InterPro" id="IPR001179">
    <property type="entry name" value="PPIase_FKBP_dom"/>
</dbReference>
<dbReference type="InterPro" id="IPR029000">
    <property type="entry name" value="Cyclophilin-like_dom_sf"/>
</dbReference>
<comment type="catalytic activity">
    <reaction evidence="1">
        <text>[protein]-peptidylproline (omega=180) = [protein]-peptidylproline (omega=0)</text>
        <dbReference type="Rhea" id="RHEA:16237"/>
        <dbReference type="Rhea" id="RHEA-COMP:10747"/>
        <dbReference type="Rhea" id="RHEA-COMP:10748"/>
        <dbReference type="ChEBI" id="CHEBI:83833"/>
        <dbReference type="ChEBI" id="CHEBI:83834"/>
        <dbReference type="EC" id="5.2.1.8"/>
    </reaction>
</comment>
<evidence type="ECO:0000256" key="3">
    <source>
        <dbReference type="ARBA" id="ARBA00013194"/>
    </source>
</evidence>
<dbReference type="PANTHER" id="PTHR45625:SF4">
    <property type="entry name" value="PEPTIDYLPROLYL ISOMERASE DOMAIN AND WD REPEAT-CONTAINING PROTEIN 1"/>
    <property type="match status" value="1"/>
</dbReference>
<dbReference type="GO" id="GO:0003755">
    <property type="term" value="F:peptidyl-prolyl cis-trans isomerase activity"/>
    <property type="evidence" value="ECO:0007669"/>
    <property type="project" value="UniProtKB-KW"/>
</dbReference>
<evidence type="ECO:0000256" key="6">
    <source>
        <dbReference type="ARBA" id="ARBA00023235"/>
    </source>
</evidence>
<evidence type="ECO:0000256" key="4">
    <source>
        <dbReference type="ARBA" id="ARBA00022729"/>
    </source>
</evidence>
<dbReference type="Gene3D" id="3.10.50.40">
    <property type="match status" value="1"/>
</dbReference>
<dbReference type="PROSITE" id="PS50072">
    <property type="entry name" value="CSA_PPIASE_2"/>
    <property type="match status" value="1"/>
</dbReference>
<keyword evidence="5" id="KW-0697">Rotamase</keyword>
<evidence type="ECO:0000256" key="7">
    <source>
        <dbReference type="ARBA" id="ARBA00029569"/>
    </source>
</evidence>
<feature type="domain" description="PPIase FKBP-type" evidence="8">
    <location>
        <begin position="264"/>
        <end position="350"/>
    </location>
</feature>
<dbReference type="CDD" id="cd00317">
    <property type="entry name" value="cyclophilin"/>
    <property type="match status" value="1"/>
</dbReference>
<gene>
    <name evidence="10" type="ORF">METZ01_LOCUS112373</name>
</gene>
<dbReference type="SUPFAM" id="SSF54534">
    <property type="entry name" value="FKBP-like"/>
    <property type="match status" value="1"/>
</dbReference>
<dbReference type="PANTHER" id="PTHR45625">
    <property type="entry name" value="PEPTIDYL-PROLYL CIS-TRANS ISOMERASE-RELATED"/>
    <property type="match status" value="1"/>
</dbReference>
<dbReference type="InterPro" id="IPR044666">
    <property type="entry name" value="Cyclophilin_A-like"/>
</dbReference>
<evidence type="ECO:0000256" key="1">
    <source>
        <dbReference type="ARBA" id="ARBA00000971"/>
    </source>
</evidence>
<evidence type="ECO:0000259" key="9">
    <source>
        <dbReference type="PROSITE" id="PS50072"/>
    </source>
</evidence>
<dbReference type="InterPro" id="IPR002130">
    <property type="entry name" value="Cyclophilin-type_PPIase_dom"/>
</dbReference>
<dbReference type="PRINTS" id="PR00153">
    <property type="entry name" value="CSAPPISMRASE"/>
</dbReference>
<dbReference type="PROSITE" id="PS50059">
    <property type="entry name" value="FKBP_PPIASE"/>
    <property type="match status" value="1"/>
</dbReference>
<evidence type="ECO:0000256" key="5">
    <source>
        <dbReference type="ARBA" id="ARBA00023110"/>
    </source>
</evidence>
<evidence type="ECO:0000313" key="10">
    <source>
        <dbReference type="EMBL" id="SVA59519.1"/>
    </source>
</evidence>
<evidence type="ECO:0000256" key="2">
    <source>
        <dbReference type="ARBA" id="ARBA00006577"/>
    </source>
</evidence>
<dbReference type="FunFam" id="3.10.50.40:FF:000045">
    <property type="entry name" value="Peptidyl-prolyl cis-trans isomerase"/>
    <property type="match status" value="1"/>
</dbReference>
<dbReference type="InterPro" id="IPR020892">
    <property type="entry name" value="Cyclophilin-type_PPIase_CS"/>
</dbReference>
<proteinExistence type="inferred from homology"/>
<dbReference type="InterPro" id="IPR046357">
    <property type="entry name" value="PPIase_dom_sf"/>
</dbReference>
<keyword evidence="4" id="KW-0732">Signal</keyword>
<comment type="similarity">
    <text evidence="2">Belongs to the FKBP-type PPIase family.</text>
</comment>
<dbReference type="EC" id="5.2.1.8" evidence="3"/>
<dbReference type="GO" id="GO:0006457">
    <property type="term" value="P:protein folding"/>
    <property type="evidence" value="ECO:0007669"/>
    <property type="project" value="InterPro"/>
</dbReference>
<dbReference type="Pfam" id="PF00254">
    <property type="entry name" value="FKBP_C"/>
    <property type="match status" value="1"/>
</dbReference>
<organism evidence="10">
    <name type="scientific">marine metagenome</name>
    <dbReference type="NCBI Taxonomy" id="408172"/>
    <lineage>
        <taxon>unclassified sequences</taxon>
        <taxon>metagenomes</taxon>
        <taxon>ecological metagenomes</taxon>
    </lineage>
</organism>
<dbReference type="EMBL" id="UINC01013845">
    <property type="protein sequence ID" value="SVA59519.1"/>
    <property type="molecule type" value="Genomic_DNA"/>
</dbReference>
<accession>A0A381X429</accession>
<evidence type="ECO:0000259" key="8">
    <source>
        <dbReference type="PROSITE" id="PS50059"/>
    </source>
</evidence>
<keyword evidence="6" id="KW-0413">Isomerase</keyword>
<sequence length="350" mass="36981">MKLMAKMNHNLKGALAAAMALTTFSVMAQQEEKLADGLYAEIETAKGTILGQLEFEKTPMTVANFVGLAEGTKHYSKTGGDPVDAKGQAYYDGLNFHRVIADFMIQGGCPQGTGTGGPGYKFPDEIDSSLTHSSPGIFSMANSGPGTNGSQFFITHKATPWLDGKHTVFGHVVKGQDVVNAIAKGDKVNKVTIKRIGEKAKAFKGGEAQFAALRATTKSPVDKNKAEGEAFLAKVKKEEGVKTTVSGLAYKVLTAGTGASPKATDQVTVHYTGKLITGKVFDSSVQRGQPATFPLNRVIPGWTEGLQLMKEGGKSILYIPSNLAYGARGAGGVIPPNAALVFEVELLEIK</sequence>
<dbReference type="Pfam" id="PF01346">
    <property type="entry name" value="FKBP_N"/>
    <property type="match status" value="1"/>
</dbReference>
<name>A0A381X429_9ZZZZ</name>